<gene>
    <name evidence="2" type="ORF">CDAR_412791</name>
</gene>
<keyword evidence="3" id="KW-1185">Reference proteome</keyword>
<organism evidence="2 3">
    <name type="scientific">Caerostris darwini</name>
    <dbReference type="NCBI Taxonomy" id="1538125"/>
    <lineage>
        <taxon>Eukaryota</taxon>
        <taxon>Metazoa</taxon>
        <taxon>Ecdysozoa</taxon>
        <taxon>Arthropoda</taxon>
        <taxon>Chelicerata</taxon>
        <taxon>Arachnida</taxon>
        <taxon>Araneae</taxon>
        <taxon>Araneomorphae</taxon>
        <taxon>Entelegynae</taxon>
        <taxon>Araneoidea</taxon>
        <taxon>Araneidae</taxon>
        <taxon>Caerostris</taxon>
    </lineage>
</organism>
<comment type="caution">
    <text evidence="2">The sequence shown here is derived from an EMBL/GenBank/DDBJ whole genome shotgun (WGS) entry which is preliminary data.</text>
</comment>
<evidence type="ECO:0000256" key="1">
    <source>
        <dbReference type="SAM" id="MobiDB-lite"/>
    </source>
</evidence>
<name>A0AAV4SHE5_9ARAC</name>
<dbReference type="Proteomes" id="UP001054837">
    <property type="component" value="Unassembled WGS sequence"/>
</dbReference>
<sequence>MRVLSDSSFHVSSPGHDSRLFKAGFPSQKEQASQLHEGIKSREFWVGSLSNGTPIECRKGWQRGVDESAPETLKHFESFLGSTVTATSALKFLLP</sequence>
<accession>A0AAV4SHE5</accession>
<proteinExistence type="predicted"/>
<feature type="compositionally biased region" description="Polar residues" evidence="1">
    <location>
        <begin position="1"/>
        <end position="11"/>
    </location>
</feature>
<evidence type="ECO:0000313" key="3">
    <source>
        <dbReference type="Proteomes" id="UP001054837"/>
    </source>
</evidence>
<dbReference type="AlphaFoldDB" id="A0AAV4SHE5"/>
<evidence type="ECO:0000313" key="2">
    <source>
        <dbReference type="EMBL" id="GIY32586.1"/>
    </source>
</evidence>
<dbReference type="EMBL" id="BPLQ01007823">
    <property type="protein sequence ID" value="GIY32586.1"/>
    <property type="molecule type" value="Genomic_DNA"/>
</dbReference>
<protein>
    <submittedName>
        <fullName evidence="2">Uncharacterized protein</fullName>
    </submittedName>
</protein>
<feature type="region of interest" description="Disordered" evidence="1">
    <location>
        <begin position="1"/>
        <end position="22"/>
    </location>
</feature>
<reference evidence="2 3" key="1">
    <citation type="submission" date="2021-06" db="EMBL/GenBank/DDBJ databases">
        <title>Caerostris darwini draft genome.</title>
        <authorList>
            <person name="Kono N."/>
            <person name="Arakawa K."/>
        </authorList>
    </citation>
    <scope>NUCLEOTIDE SEQUENCE [LARGE SCALE GENOMIC DNA]</scope>
</reference>